<gene>
    <name evidence="2" type="ORF">BCR34DRAFT_599775</name>
</gene>
<dbReference type="EMBL" id="MCFA01000040">
    <property type="protein sequence ID" value="ORY13602.1"/>
    <property type="molecule type" value="Genomic_DNA"/>
</dbReference>
<evidence type="ECO:0000313" key="2">
    <source>
        <dbReference type="EMBL" id="ORY13602.1"/>
    </source>
</evidence>
<accession>A0A1Y1ZTQ8</accession>
<sequence length="223" mass="23996">MRFSSAITTALLGAAALTTSVVANPIENAQLTLRDTIDEKIGGSASAWDGYAAFCGGQNTKRGLNGLYKRKPDPPIPGAALEITVGGQDGIAEIPIGYWTWDLVTCIGVVVTGNKKGSKDTLALLDKLELEKDGSDCFMSVPDREDQVPPTWNDEKKQLAKKIEDKLQDALNKIVDGDCKKTPRFMYPVYGDDGVKNANYNDINGIMSVDGNNEVRIAGNKVS</sequence>
<reference evidence="2 3" key="1">
    <citation type="submission" date="2016-07" db="EMBL/GenBank/DDBJ databases">
        <title>Pervasive Adenine N6-methylation of Active Genes in Fungi.</title>
        <authorList>
            <consortium name="DOE Joint Genome Institute"/>
            <person name="Mondo S.J."/>
            <person name="Dannebaum R.O."/>
            <person name="Kuo R.C."/>
            <person name="Labutti K."/>
            <person name="Haridas S."/>
            <person name="Kuo A."/>
            <person name="Salamov A."/>
            <person name="Ahrendt S.R."/>
            <person name="Lipzen A."/>
            <person name="Sullivan W."/>
            <person name="Andreopoulos W.B."/>
            <person name="Clum A."/>
            <person name="Lindquist E."/>
            <person name="Daum C."/>
            <person name="Ramamoorthy G.K."/>
            <person name="Gryganskyi A."/>
            <person name="Culley D."/>
            <person name="Magnuson J.K."/>
            <person name="James T.Y."/>
            <person name="O'Malley M.A."/>
            <person name="Stajich J.E."/>
            <person name="Spatafora J.W."/>
            <person name="Visel A."/>
            <person name="Grigoriev I.V."/>
        </authorList>
    </citation>
    <scope>NUCLEOTIDE SEQUENCE [LARGE SCALE GENOMIC DNA]</scope>
    <source>
        <strain evidence="2 3">CBS 115471</strain>
    </source>
</reference>
<evidence type="ECO:0000313" key="3">
    <source>
        <dbReference type="Proteomes" id="UP000193144"/>
    </source>
</evidence>
<dbReference type="Proteomes" id="UP000193144">
    <property type="component" value="Unassembled WGS sequence"/>
</dbReference>
<keyword evidence="3" id="KW-1185">Reference proteome</keyword>
<organism evidence="2 3">
    <name type="scientific">Clohesyomyces aquaticus</name>
    <dbReference type="NCBI Taxonomy" id="1231657"/>
    <lineage>
        <taxon>Eukaryota</taxon>
        <taxon>Fungi</taxon>
        <taxon>Dikarya</taxon>
        <taxon>Ascomycota</taxon>
        <taxon>Pezizomycotina</taxon>
        <taxon>Dothideomycetes</taxon>
        <taxon>Pleosporomycetidae</taxon>
        <taxon>Pleosporales</taxon>
        <taxon>Lindgomycetaceae</taxon>
        <taxon>Clohesyomyces</taxon>
    </lineage>
</organism>
<feature type="chain" id="PRO_5012869796" evidence="1">
    <location>
        <begin position="24"/>
        <end position="223"/>
    </location>
</feature>
<evidence type="ECO:0000256" key="1">
    <source>
        <dbReference type="SAM" id="SignalP"/>
    </source>
</evidence>
<keyword evidence="1" id="KW-0732">Signal</keyword>
<dbReference type="OrthoDB" id="5389061at2759"/>
<dbReference type="AlphaFoldDB" id="A0A1Y1ZTQ8"/>
<proteinExistence type="predicted"/>
<comment type="caution">
    <text evidence="2">The sequence shown here is derived from an EMBL/GenBank/DDBJ whole genome shotgun (WGS) entry which is preliminary data.</text>
</comment>
<protein>
    <submittedName>
        <fullName evidence="2">Uncharacterized protein</fullName>
    </submittedName>
</protein>
<feature type="signal peptide" evidence="1">
    <location>
        <begin position="1"/>
        <end position="23"/>
    </location>
</feature>
<name>A0A1Y1ZTQ8_9PLEO</name>